<dbReference type="PIRSF" id="PIRSF028103">
    <property type="entry name" value="GcvR"/>
    <property type="match status" value="1"/>
</dbReference>
<dbReference type="PROSITE" id="PS51671">
    <property type="entry name" value="ACT"/>
    <property type="match status" value="1"/>
</dbReference>
<keyword evidence="1" id="KW-0963">Cytoplasm</keyword>
<dbReference type="Pfam" id="PF13740">
    <property type="entry name" value="ACT_6"/>
    <property type="match status" value="2"/>
</dbReference>
<reference evidence="3 4" key="1">
    <citation type="submission" date="2024-03" db="EMBL/GenBank/DDBJ databases">
        <title>High-quality draft genome sequence of Oceanobacter sp. wDCs-4.</title>
        <authorList>
            <person name="Dong C."/>
        </authorList>
    </citation>
    <scope>NUCLEOTIDE SEQUENCE [LARGE SCALE GENOMIC DNA]</scope>
    <source>
        <strain evidence="4">wDCs-4</strain>
    </source>
</reference>
<dbReference type="Gene3D" id="3.30.70.260">
    <property type="match status" value="2"/>
</dbReference>
<evidence type="ECO:0000259" key="2">
    <source>
        <dbReference type="PROSITE" id="PS51671"/>
    </source>
</evidence>
<accession>A0ABW8NKJ2</accession>
<dbReference type="PANTHER" id="PTHR34875:SF6">
    <property type="entry name" value="UPF0237 PROTEIN MJ1558"/>
    <property type="match status" value="1"/>
</dbReference>
<organism evidence="3 4">
    <name type="scientific">Oceanobacter antarcticus</name>
    <dbReference type="NCBI Taxonomy" id="3133425"/>
    <lineage>
        <taxon>Bacteria</taxon>
        <taxon>Pseudomonadati</taxon>
        <taxon>Pseudomonadota</taxon>
        <taxon>Gammaproteobacteria</taxon>
        <taxon>Oceanospirillales</taxon>
        <taxon>Oceanospirillaceae</taxon>
        <taxon>Oceanobacter</taxon>
    </lineage>
</organism>
<dbReference type="InterPro" id="IPR045865">
    <property type="entry name" value="ACT-like_dom_sf"/>
</dbReference>
<gene>
    <name evidence="3" type="ORF">WG929_13785</name>
</gene>
<dbReference type="InterPro" id="IPR016867">
    <property type="entry name" value="GcvR"/>
</dbReference>
<comment type="caution">
    <text evidence="3">The sequence shown here is derived from an EMBL/GenBank/DDBJ whole genome shotgun (WGS) entry which is preliminary data.</text>
</comment>
<keyword evidence="1" id="KW-0678">Repressor</keyword>
<evidence type="ECO:0000313" key="3">
    <source>
        <dbReference type="EMBL" id="MFK4753483.1"/>
    </source>
</evidence>
<proteinExistence type="predicted"/>
<keyword evidence="4" id="KW-1185">Reference proteome</keyword>
<dbReference type="SUPFAM" id="SSF55021">
    <property type="entry name" value="ACT-like"/>
    <property type="match status" value="2"/>
</dbReference>
<name>A0ABW8NKJ2_9GAMM</name>
<dbReference type="InterPro" id="IPR002912">
    <property type="entry name" value="ACT_dom"/>
</dbReference>
<dbReference type="CDD" id="cd04869">
    <property type="entry name" value="ACT_GcvR_2"/>
    <property type="match status" value="1"/>
</dbReference>
<dbReference type="Proteomes" id="UP001620597">
    <property type="component" value="Unassembled WGS sequence"/>
</dbReference>
<dbReference type="InterPro" id="IPR050990">
    <property type="entry name" value="UPF0237/GcvR_regulator"/>
</dbReference>
<evidence type="ECO:0000256" key="1">
    <source>
        <dbReference type="PIRNR" id="PIRNR028103"/>
    </source>
</evidence>
<dbReference type="EMBL" id="JBBKTX010000016">
    <property type="protein sequence ID" value="MFK4753483.1"/>
    <property type="molecule type" value="Genomic_DNA"/>
</dbReference>
<keyword evidence="1" id="KW-0804">Transcription</keyword>
<comment type="subcellular location">
    <subcellularLocation>
        <location evidence="1">Cytoplasm</location>
    </subcellularLocation>
</comment>
<sequence>MTLSLVLTVIADDKPGIVETMSAVISRHNGNWTESHLASLAGKFAGIVLVTLDESDDAGLQTELAALSASGIEIRAERGLLDHGDTHQLNLSLVGNDRPGIVREVSRVLASLGVNVLELNTECVQAEMSALALFKARAELQVPDTLDHEDLTEALEQLSDELMVEVTPA</sequence>
<evidence type="ECO:0000313" key="4">
    <source>
        <dbReference type="Proteomes" id="UP001620597"/>
    </source>
</evidence>
<dbReference type="PANTHER" id="PTHR34875">
    <property type="entry name" value="UPF0237 PROTEIN MJ1558"/>
    <property type="match status" value="1"/>
</dbReference>
<dbReference type="RefSeq" id="WP_369857466.1">
    <property type="nucleotide sequence ID" value="NZ_JBBKTX010000016.1"/>
</dbReference>
<protein>
    <recommendedName>
        <fullName evidence="1">Glycine cleavage system transcriptional repressor</fullName>
    </recommendedName>
</protein>
<feature type="domain" description="ACT" evidence="2">
    <location>
        <begin position="90"/>
        <end position="169"/>
    </location>
</feature>